<protein>
    <submittedName>
        <fullName evidence="1">Uncharacterized protein</fullName>
    </submittedName>
</protein>
<evidence type="ECO:0000313" key="1">
    <source>
        <dbReference type="EMBL" id="KAG0421906.1"/>
    </source>
</evidence>
<sequence length="131" mass="14939">MDGGEHQGVHSEKLVSGSDVVPSDEEREHLPTKRRKVVPYACDPSATSGSNEASPEPAAESSPDALPRNDRRRLRNTRCKYRYTAYRQFVWWVHGRLRKENRVTLPSCVVTRVRKEFPAPNPVDYTGFKQS</sequence>
<organism evidence="1 2">
    <name type="scientific">Ixodes persulcatus</name>
    <name type="common">Taiga tick</name>
    <dbReference type="NCBI Taxonomy" id="34615"/>
    <lineage>
        <taxon>Eukaryota</taxon>
        <taxon>Metazoa</taxon>
        <taxon>Ecdysozoa</taxon>
        <taxon>Arthropoda</taxon>
        <taxon>Chelicerata</taxon>
        <taxon>Arachnida</taxon>
        <taxon>Acari</taxon>
        <taxon>Parasitiformes</taxon>
        <taxon>Ixodida</taxon>
        <taxon>Ixodoidea</taxon>
        <taxon>Ixodidae</taxon>
        <taxon>Ixodinae</taxon>
        <taxon>Ixodes</taxon>
    </lineage>
</organism>
<name>A0AC60PMR3_IXOPE</name>
<comment type="caution">
    <text evidence="1">The sequence shown here is derived from an EMBL/GenBank/DDBJ whole genome shotgun (WGS) entry which is preliminary data.</text>
</comment>
<accession>A0AC60PMR3</accession>
<gene>
    <name evidence="1" type="ORF">HPB47_002228</name>
</gene>
<proteinExistence type="predicted"/>
<dbReference type="Proteomes" id="UP000805193">
    <property type="component" value="Unassembled WGS sequence"/>
</dbReference>
<keyword evidence="2" id="KW-1185">Reference proteome</keyword>
<evidence type="ECO:0000313" key="2">
    <source>
        <dbReference type="Proteomes" id="UP000805193"/>
    </source>
</evidence>
<dbReference type="EMBL" id="JABSTQ010010300">
    <property type="protein sequence ID" value="KAG0421906.1"/>
    <property type="molecule type" value="Genomic_DNA"/>
</dbReference>
<reference evidence="1 2" key="1">
    <citation type="journal article" date="2020" name="Cell">
        <title>Large-Scale Comparative Analyses of Tick Genomes Elucidate Their Genetic Diversity and Vector Capacities.</title>
        <authorList>
            <consortium name="Tick Genome and Microbiome Consortium (TIGMIC)"/>
            <person name="Jia N."/>
            <person name="Wang J."/>
            <person name="Shi W."/>
            <person name="Du L."/>
            <person name="Sun Y."/>
            <person name="Zhan W."/>
            <person name="Jiang J.F."/>
            <person name="Wang Q."/>
            <person name="Zhang B."/>
            <person name="Ji P."/>
            <person name="Bell-Sakyi L."/>
            <person name="Cui X.M."/>
            <person name="Yuan T.T."/>
            <person name="Jiang B.G."/>
            <person name="Yang W.F."/>
            <person name="Lam T.T."/>
            <person name="Chang Q.C."/>
            <person name="Ding S.J."/>
            <person name="Wang X.J."/>
            <person name="Zhu J.G."/>
            <person name="Ruan X.D."/>
            <person name="Zhao L."/>
            <person name="Wei J.T."/>
            <person name="Ye R.Z."/>
            <person name="Que T.C."/>
            <person name="Du C.H."/>
            <person name="Zhou Y.H."/>
            <person name="Cheng J.X."/>
            <person name="Dai P.F."/>
            <person name="Guo W.B."/>
            <person name="Han X.H."/>
            <person name="Huang E.J."/>
            <person name="Li L.F."/>
            <person name="Wei W."/>
            <person name="Gao Y.C."/>
            <person name="Liu J.Z."/>
            <person name="Shao H.Z."/>
            <person name="Wang X."/>
            <person name="Wang C.C."/>
            <person name="Yang T.C."/>
            <person name="Huo Q.B."/>
            <person name="Li W."/>
            <person name="Chen H.Y."/>
            <person name="Chen S.E."/>
            <person name="Zhou L.G."/>
            <person name="Ni X.B."/>
            <person name="Tian J.H."/>
            <person name="Sheng Y."/>
            <person name="Liu T."/>
            <person name="Pan Y.S."/>
            <person name="Xia L.Y."/>
            <person name="Li J."/>
            <person name="Zhao F."/>
            <person name="Cao W.C."/>
        </authorList>
    </citation>
    <scope>NUCLEOTIDE SEQUENCE [LARGE SCALE GENOMIC DNA]</scope>
    <source>
        <strain evidence="1">Iper-2018</strain>
    </source>
</reference>